<proteinExistence type="predicted"/>
<protein>
    <submittedName>
        <fullName evidence="1">Uncharacterized protein</fullName>
    </submittedName>
</protein>
<evidence type="ECO:0000313" key="2">
    <source>
        <dbReference type="Proteomes" id="UP000675880"/>
    </source>
</evidence>
<comment type="caution">
    <text evidence="1">The sequence shown here is derived from an EMBL/GenBank/DDBJ whole genome shotgun (WGS) entry which is preliminary data.</text>
</comment>
<accession>A0ABM8QFN4</accession>
<dbReference type="Proteomes" id="UP000675880">
    <property type="component" value="Unassembled WGS sequence"/>
</dbReference>
<gene>
    <name evidence="1" type="ORF">NSPZN2_10392</name>
</gene>
<name>A0ABM8QFN4_9BACT</name>
<reference evidence="1 2" key="1">
    <citation type="submission" date="2021-02" db="EMBL/GenBank/DDBJ databases">
        <authorList>
            <person name="Han P."/>
        </authorList>
    </citation>
    <scope>NUCLEOTIDE SEQUENCE [LARGE SCALE GENOMIC DNA]</scope>
    <source>
        <strain evidence="1">Candidatus Nitrospira sp. ZN2</strain>
    </source>
</reference>
<sequence length="85" mass="9867">MRQRWQCKCLINGAGEWNRTTDLRFTKPLLCQLSYAGLRGVADFANQKRDLTQDVKHLSMQRCDLCRILLRSGGSLRRDKQLSRA</sequence>
<dbReference type="EMBL" id="CAJNBJ010000001">
    <property type="protein sequence ID" value="CAE6694592.1"/>
    <property type="molecule type" value="Genomic_DNA"/>
</dbReference>
<evidence type="ECO:0000313" key="1">
    <source>
        <dbReference type="EMBL" id="CAE6694592.1"/>
    </source>
</evidence>
<organism evidence="1 2">
    <name type="scientific">Nitrospira defluvii</name>
    <dbReference type="NCBI Taxonomy" id="330214"/>
    <lineage>
        <taxon>Bacteria</taxon>
        <taxon>Pseudomonadati</taxon>
        <taxon>Nitrospirota</taxon>
        <taxon>Nitrospiria</taxon>
        <taxon>Nitrospirales</taxon>
        <taxon>Nitrospiraceae</taxon>
        <taxon>Nitrospira</taxon>
    </lineage>
</organism>
<keyword evidence="2" id="KW-1185">Reference proteome</keyword>